<evidence type="ECO:0000256" key="3">
    <source>
        <dbReference type="ARBA" id="ARBA00023163"/>
    </source>
</evidence>
<name>A0A1H4DZ41_9BACT</name>
<dbReference type="Pfam" id="PF00196">
    <property type="entry name" value="GerE"/>
    <property type="match status" value="1"/>
</dbReference>
<dbReference type="AlphaFoldDB" id="A0A1H4DZ41"/>
<keyword evidence="1" id="KW-0805">Transcription regulation</keyword>
<dbReference type="InterPro" id="IPR036388">
    <property type="entry name" value="WH-like_DNA-bd_sf"/>
</dbReference>
<evidence type="ECO:0000259" key="4">
    <source>
        <dbReference type="PROSITE" id="PS50043"/>
    </source>
</evidence>
<sequence length="239" mass="27676">MDTAHNSHIPMYGNHFQYGNPSAYLLDYSRQQYLHFDEAASRSLTGYNSSYLLKGGLEAGLSLWDKADLDVYDQQVLPTNLNFLSSVPINEIPDYLFECTYRVKTKEGDIKTVLQKSFFLHSIDEKLPTLVCGYLFDITPYKTDNSVLYRIHKSVGNGIYHQVKDDLFFPAYEDRILSKRETEVLQGFCYHYSIKQIAEKLHISPYTVKNHLKNIRRKVDCSDDAELYIYARTKGLLGR</sequence>
<feature type="domain" description="HTH luxR-type" evidence="4">
    <location>
        <begin position="170"/>
        <end position="235"/>
    </location>
</feature>
<dbReference type="RefSeq" id="WP_139170236.1">
    <property type="nucleotide sequence ID" value="NZ_BKAT01000026.1"/>
</dbReference>
<dbReference type="GO" id="GO:0006355">
    <property type="term" value="P:regulation of DNA-templated transcription"/>
    <property type="evidence" value="ECO:0007669"/>
    <property type="project" value="InterPro"/>
</dbReference>
<dbReference type="SUPFAM" id="SSF46894">
    <property type="entry name" value="C-terminal effector domain of the bipartite response regulators"/>
    <property type="match status" value="1"/>
</dbReference>
<dbReference type="OrthoDB" id="9797341at2"/>
<evidence type="ECO:0000313" key="5">
    <source>
        <dbReference type="EMBL" id="SEA77896.1"/>
    </source>
</evidence>
<proteinExistence type="predicted"/>
<keyword evidence="6" id="KW-1185">Reference proteome</keyword>
<dbReference type="EMBL" id="FNRL01000015">
    <property type="protein sequence ID" value="SEA77896.1"/>
    <property type="molecule type" value="Genomic_DNA"/>
</dbReference>
<organism evidence="5 6">
    <name type="scientific">Chitinophaga terrae</name>
    <name type="common">ex Kim and Jung 2007</name>
    <dbReference type="NCBI Taxonomy" id="408074"/>
    <lineage>
        <taxon>Bacteria</taxon>
        <taxon>Pseudomonadati</taxon>
        <taxon>Bacteroidota</taxon>
        <taxon>Chitinophagia</taxon>
        <taxon>Chitinophagales</taxon>
        <taxon>Chitinophagaceae</taxon>
        <taxon>Chitinophaga</taxon>
    </lineage>
</organism>
<evidence type="ECO:0000256" key="2">
    <source>
        <dbReference type="ARBA" id="ARBA00023125"/>
    </source>
</evidence>
<protein>
    <submittedName>
        <fullName evidence="5">Regulatory protein, luxR family</fullName>
    </submittedName>
</protein>
<dbReference type="Gene3D" id="1.10.10.10">
    <property type="entry name" value="Winged helix-like DNA-binding domain superfamily/Winged helix DNA-binding domain"/>
    <property type="match status" value="1"/>
</dbReference>
<dbReference type="Gene3D" id="3.30.450.20">
    <property type="entry name" value="PAS domain"/>
    <property type="match status" value="1"/>
</dbReference>
<dbReference type="InterPro" id="IPR016032">
    <property type="entry name" value="Sig_transdc_resp-reg_C-effctor"/>
</dbReference>
<dbReference type="Proteomes" id="UP000199656">
    <property type="component" value="Unassembled WGS sequence"/>
</dbReference>
<dbReference type="STRING" id="408074.SAMN05660909_03411"/>
<evidence type="ECO:0000256" key="1">
    <source>
        <dbReference type="ARBA" id="ARBA00023015"/>
    </source>
</evidence>
<keyword evidence="2" id="KW-0238">DNA-binding</keyword>
<reference evidence="6" key="1">
    <citation type="submission" date="2016-10" db="EMBL/GenBank/DDBJ databases">
        <authorList>
            <person name="Varghese N."/>
            <person name="Submissions S."/>
        </authorList>
    </citation>
    <scope>NUCLEOTIDE SEQUENCE [LARGE SCALE GENOMIC DNA]</scope>
    <source>
        <strain evidence="6">DSM 23920</strain>
    </source>
</reference>
<dbReference type="PANTHER" id="PTHR44688">
    <property type="entry name" value="DNA-BINDING TRANSCRIPTIONAL ACTIVATOR DEVR_DOSR"/>
    <property type="match status" value="1"/>
</dbReference>
<accession>A0A1H4DZ41</accession>
<dbReference type="SMART" id="SM00421">
    <property type="entry name" value="HTH_LUXR"/>
    <property type="match status" value="1"/>
</dbReference>
<dbReference type="GO" id="GO:0003677">
    <property type="term" value="F:DNA binding"/>
    <property type="evidence" value="ECO:0007669"/>
    <property type="project" value="UniProtKB-KW"/>
</dbReference>
<dbReference type="InterPro" id="IPR000792">
    <property type="entry name" value="Tscrpt_reg_LuxR_C"/>
</dbReference>
<dbReference type="CDD" id="cd06170">
    <property type="entry name" value="LuxR_C_like"/>
    <property type="match status" value="1"/>
</dbReference>
<dbReference type="PRINTS" id="PR00038">
    <property type="entry name" value="HTHLUXR"/>
</dbReference>
<dbReference type="PROSITE" id="PS50043">
    <property type="entry name" value="HTH_LUXR_2"/>
    <property type="match status" value="1"/>
</dbReference>
<dbReference type="PANTHER" id="PTHR44688:SF16">
    <property type="entry name" value="DNA-BINDING TRANSCRIPTIONAL ACTIVATOR DEVR_DOSR"/>
    <property type="match status" value="1"/>
</dbReference>
<evidence type="ECO:0000313" key="6">
    <source>
        <dbReference type="Proteomes" id="UP000199656"/>
    </source>
</evidence>
<keyword evidence="3" id="KW-0804">Transcription</keyword>
<gene>
    <name evidence="5" type="ORF">SAMN05660909_03411</name>
</gene>